<feature type="domain" description="F-box" evidence="1">
    <location>
        <begin position="13"/>
        <end position="62"/>
    </location>
</feature>
<protein>
    <recommendedName>
        <fullName evidence="1">F-box domain-containing protein</fullName>
    </recommendedName>
</protein>
<dbReference type="Pfam" id="PF12937">
    <property type="entry name" value="F-box-like"/>
    <property type="match status" value="1"/>
</dbReference>
<dbReference type="AlphaFoldDB" id="A0AAV9UA93"/>
<reference evidence="2 3" key="1">
    <citation type="submission" date="2019-10" db="EMBL/GenBank/DDBJ databases">
        <authorList>
            <person name="Palmer J.M."/>
        </authorList>
    </citation>
    <scope>NUCLEOTIDE SEQUENCE [LARGE SCALE GENOMIC DNA]</scope>
    <source>
        <strain evidence="2 3">TWF730</strain>
    </source>
</reference>
<evidence type="ECO:0000313" key="2">
    <source>
        <dbReference type="EMBL" id="KAK6338502.1"/>
    </source>
</evidence>
<dbReference type="Gene3D" id="1.20.1280.50">
    <property type="match status" value="1"/>
</dbReference>
<proteinExistence type="predicted"/>
<organism evidence="2 3">
    <name type="scientific">Orbilia blumenaviensis</name>
    <dbReference type="NCBI Taxonomy" id="1796055"/>
    <lineage>
        <taxon>Eukaryota</taxon>
        <taxon>Fungi</taxon>
        <taxon>Dikarya</taxon>
        <taxon>Ascomycota</taxon>
        <taxon>Pezizomycotina</taxon>
        <taxon>Orbiliomycetes</taxon>
        <taxon>Orbiliales</taxon>
        <taxon>Orbiliaceae</taxon>
        <taxon>Orbilia</taxon>
    </lineage>
</organism>
<dbReference type="PROSITE" id="PS50181">
    <property type="entry name" value="FBOX"/>
    <property type="match status" value="1"/>
</dbReference>
<dbReference type="InterPro" id="IPR036047">
    <property type="entry name" value="F-box-like_dom_sf"/>
</dbReference>
<name>A0AAV9UA93_9PEZI</name>
<evidence type="ECO:0000259" key="1">
    <source>
        <dbReference type="PROSITE" id="PS50181"/>
    </source>
</evidence>
<gene>
    <name evidence="2" type="ORF">TWF730_002565</name>
</gene>
<sequence length="314" mass="36079">MPLAKCAMSTREMATFNTLPVELQIQIFSEFHPWELLQYSRVCKKWRSVTISPARELHYVNYGAFLVHWLLLSDFVFRPACPDRQTSRMICNHETCATGFSRPRSTLLVGALDPESARLTSHELWVQKYSIRSAPPARFSRLYPHDVKVFKLPYLLTSHPAFFPSSKQHNDFKTPLSLNLSYFLKFSNCTALNVPNTPAPTLLFAPSLSILSLMQQTWRNMRVSCMQDSGRWVRVVYRVRYKLKKIGMDGMLNLELTVDCDGTGSTAMSAFKPRGTDIFDREVLRASGKPKPRDTEDDIIHRVSSQEYRSMGLR</sequence>
<comment type="caution">
    <text evidence="2">The sequence shown here is derived from an EMBL/GenBank/DDBJ whole genome shotgun (WGS) entry which is preliminary data.</text>
</comment>
<dbReference type="EMBL" id="JAVHNS010000012">
    <property type="protein sequence ID" value="KAK6338502.1"/>
    <property type="molecule type" value="Genomic_DNA"/>
</dbReference>
<evidence type="ECO:0000313" key="3">
    <source>
        <dbReference type="Proteomes" id="UP001373714"/>
    </source>
</evidence>
<dbReference type="InterPro" id="IPR001810">
    <property type="entry name" value="F-box_dom"/>
</dbReference>
<dbReference type="Proteomes" id="UP001373714">
    <property type="component" value="Unassembled WGS sequence"/>
</dbReference>
<dbReference type="SUPFAM" id="SSF81383">
    <property type="entry name" value="F-box domain"/>
    <property type="match status" value="1"/>
</dbReference>
<accession>A0AAV9UA93</accession>
<keyword evidence="3" id="KW-1185">Reference proteome</keyword>